<dbReference type="Proteomes" id="UP000291084">
    <property type="component" value="Chromosome 7"/>
</dbReference>
<keyword evidence="1" id="KW-1133">Transmembrane helix</keyword>
<gene>
    <name evidence="2" type="primary">Vigan.07G145900</name>
    <name evidence="2" type="ORF">VIGAN_07145900</name>
</gene>
<keyword evidence="1" id="KW-0472">Membrane</keyword>
<name>A0A0S3SIS1_PHAAN</name>
<accession>A0A0S3SIS1</accession>
<sequence length="100" mass="12142">MFGKRKKYLFPKTLDIVRMHHHGICVFIELFFLMPKSMCFYICPKRHFFRKSFLKIYNPTSNTVNREGPSPGRVLWYVKTCLDTQFHNCWNSVDFKHFIM</sequence>
<keyword evidence="1" id="KW-0812">Transmembrane</keyword>
<dbReference type="EMBL" id="AP015040">
    <property type="protein sequence ID" value="BAT92664.1"/>
    <property type="molecule type" value="Genomic_DNA"/>
</dbReference>
<proteinExistence type="predicted"/>
<evidence type="ECO:0000313" key="3">
    <source>
        <dbReference type="Proteomes" id="UP000291084"/>
    </source>
</evidence>
<feature type="transmembrane region" description="Helical" evidence="1">
    <location>
        <begin position="20"/>
        <end position="43"/>
    </location>
</feature>
<reference evidence="2 3" key="1">
    <citation type="journal article" date="2015" name="Sci. Rep.">
        <title>The power of single molecule real-time sequencing technology in the de novo assembly of a eukaryotic genome.</title>
        <authorList>
            <person name="Sakai H."/>
            <person name="Naito K."/>
            <person name="Ogiso-Tanaka E."/>
            <person name="Takahashi Y."/>
            <person name="Iseki K."/>
            <person name="Muto C."/>
            <person name="Satou K."/>
            <person name="Teruya K."/>
            <person name="Shiroma A."/>
            <person name="Shimoji M."/>
            <person name="Hirano T."/>
            <person name="Itoh T."/>
            <person name="Kaga A."/>
            <person name="Tomooka N."/>
        </authorList>
    </citation>
    <scope>NUCLEOTIDE SEQUENCE [LARGE SCALE GENOMIC DNA]</scope>
    <source>
        <strain evidence="3">cv. Shumari</strain>
    </source>
</reference>
<evidence type="ECO:0000256" key="1">
    <source>
        <dbReference type="SAM" id="Phobius"/>
    </source>
</evidence>
<organism evidence="2 3">
    <name type="scientific">Vigna angularis var. angularis</name>
    <dbReference type="NCBI Taxonomy" id="157739"/>
    <lineage>
        <taxon>Eukaryota</taxon>
        <taxon>Viridiplantae</taxon>
        <taxon>Streptophyta</taxon>
        <taxon>Embryophyta</taxon>
        <taxon>Tracheophyta</taxon>
        <taxon>Spermatophyta</taxon>
        <taxon>Magnoliopsida</taxon>
        <taxon>eudicotyledons</taxon>
        <taxon>Gunneridae</taxon>
        <taxon>Pentapetalae</taxon>
        <taxon>rosids</taxon>
        <taxon>fabids</taxon>
        <taxon>Fabales</taxon>
        <taxon>Fabaceae</taxon>
        <taxon>Papilionoideae</taxon>
        <taxon>50 kb inversion clade</taxon>
        <taxon>NPAAA clade</taxon>
        <taxon>indigoferoid/millettioid clade</taxon>
        <taxon>Phaseoleae</taxon>
        <taxon>Vigna</taxon>
    </lineage>
</organism>
<dbReference type="AlphaFoldDB" id="A0A0S3SIS1"/>
<evidence type="ECO:0000313" key="2">
    <source>
        <dbReference type="EMBL" id="BAT92664.1"/>
    </source>
</evidence>
<protein>
    <submittedName>
        <fullName evidence="2">Uncharacterized protein</fullName>
    </submittedName>
</protein>
<keyword evidence="3" id="KW-1185">Reference proteome</keyword>